<dbReference type="RefSeq" id="WP_023364839.1">
    <property type="nucleotide sequence ID" value="NC_022664.1"/>
</dbReference>
<dbReference type="eggNOG" id="COG1652">
    <property type="taxonomic scope" value="Bacteria"/>
</dbReference>
<dbReference type="HOGENOM" id="CLU_1905444_0_0_6"/>
<dbReference type="KEGG" id="spiu:SPICUR_00260"/>
<evidence type="ECO:0008006" key="4">
    <source>
        <dbReference type="Google" id="ProtNLM"/>
    </source>
</evidence>
<reference evidence="2 3" key="1">
    <citation type="journal article" date="2013" name="BMC Genomics">
        <title>Genomes of "Spiribacter", a streamlined, successful halophilic bacterium.</title>
        <authorList>
            <person name="Lopez-Perez M."/>
            <person name="Ghai R."/>
            <person name="Leon M.J."/>
            <person name="Rodriguez-Olmos A."/>
            <person name="Copa-Patino J.L."/>
            <person name="Soliveri J."/>
            <person name="Sanchez-Porro C."/>
            <person name="Ventosa A."/>
            <person name="Rodriguez-Valera F."/>
        </authorList>
    </citation>
    <scope>NUCLEOTIDE SEQUENCE [LARGE SCALE GENOMIC DNA]</scope>
    <source>
        <strain evidence="2 3">UAH-SP71</strain>
    </source>
</reference>
<evidence type="ECO:0000313" key="2">
    <source>
        <dbReference type="EMBL" id="AGY91081.1"/>
    </source>
</evidence>
<dbReference type="EMBL" id="CP005990">
    <property type="protein sequence ID" value="AGY91081.1"/>
    <property type="molecule type" value="Genomic_DNA"/>
</dbReference>
<name>U5T1C8_9GAMM</name>
<protein>
    <recommendedName>
        <fullName evidence="4">Flagella basal body P-ring formation protein FlgA C-terminal domain-containing protein</fullName>
    </recommendedName>
</protein>
<keyword evidence="3" id="KW-1185">Reference proteome</keyword>
<feature type="chain" id="PRO_5004664467" description="Flagella basal body P-ring formation protein FlgA C-terminal domain-containing protein" evidence="1">
    <location>
        <begin position="25"/>
        <end position="133"/>
    </location>
</feature>
<sequence>MIARFNRSLPAALGMMLAALPVLASPPALFPVSQHLPRVVMGEEGRRLNAAGDRIYAAGLSGRTATRYLLLRPGPVLTGDRGQRLGRSSIALGEARRVTDGEPALLRIERSRREIRPGDYLLAIEPDRRVGHD</sequence>
<evidence type="ECO:0000256" key="1">
    <source>
        <dbReference type="SAM" id="SignalP"/>
    </source>
</evidence>
<gene>
    <name evidence="2" type="ORF">SPICUR_00260</name>
</gene>
<dbReference type="STRING" id="1335757.SPICUR_00260"/>
<dbReference type="OrthoDB" id="9765158at2"/>
<dbReference type="Proteomes" id="UP000017640">
    <property type="component" value="Chromosome"/>
</dbReference>
<feature type="signal peptide" evidence="1">
    <location>
        <begin position="1"/>
        <end position="24"/>
    </location>
</feature>
<keyword evidence="1" id="KW-0732">Signal</keyword>
<dbReference type="AlphaFoldDB" id="U5T1C8"/>
<evidence type="ECO:0000313" key="3">
    <source>
        <dbReference type="Proteomes" id="UP000017640"/>
    </source>
</evidence>
<accession>U5T1C8</accession>
<organism evidence="2 3">
    <name type="scientific">Spiribacter curvatus</name>
    <dbReference type="NCBI Taxonomy" id="1335757"/>
    <lineage>
        <taxon>Bacteria</taxon>
        <taxon>Pseudomonadati</taxon>
        <taxon>Pseudomonadota</taxon>
        <taxon>Gammaproteobacteria</taxon>
        <taxon>Chromatiales</taxon>
        <taxon>Ectothiorhodospiraceae</taxon>
        <taxon>Spiribacter</taxon>
    </lineage>
</organism>
<proteinExistence type="predicted"/>